<evidence type="ECO:0000313" key="4">
    <source>
        <dbReference type="Proteomes" id="UP000271031"/>
    </source>
</evidence>
<dbReference type="Gene3D" id="3.40.50.1820">
    <property type="entry name" value="alpha/beta hydrolase"/>
    <property type="match status" value="1"/>
</dbReference>
<reference evidence="3 4" key="1">
    <citation type="submission" date="2018-10" db="EMBL/GenBank/DDBJ databases">
        <title>Phylogenomics of Brevibacillus.</title>
        <authorList>
            <person name="Dunlap C."/>
        </authorList>
    </citation>
    <scope>NUCLEOTIDE SEQUENCE [LARGE SCALE GENOMIC DNA]</scope>
    <source>
        <strain evidence="3 4">JCM 15716</strain>
    </source>
</reference>
<dbReference type="SUPFAM" id="SSF53474">
    <property type="entry name" value="alpha/beta-Hydrolases"/>
    <property type="match status" value="1"/>
</dbReference>
<sequence>MANVAIIMGVLLALAAIVMLGVSVYVGHKLTRPPRKPVDMQPKDYGLERFENVLFKSRDNETLLSGWYFSAEENGYKGNGMSLVMAHGYSQNRQEPHLPALALASQLVAAGFHVLMFDFRNAGKSGGDITTVGYHEKRDLLGAVDFAAGRSADGPIGLIGFSMGAATSLLAAAEDERIRAIVADSPFYSLREYLMENMPRWTNLPHIPFTWLILRIIPLMLKVDINRINPWQAIEGIMPRPILFIHGTDDETIPHENSQRLLAKADAARAQLWLVPEAGHVRSFATGPEQYGKRIISFFLEQTTKTPANA</sequence>
<comment type="caution">
    <text evidence="3">The sequence shown here is derived from an EMBL/GenBank/DDBJ whole genome shotgun (WGS) entry which is preliminary data.</text>
</comment>
<dbReference type="AlphaFoldDB" id="A0A3M8DCV6"/>
<dbReference type="Pfam" id="PF02129">
    <property type="entry name" value="Peptidase_S15"/>
    <property type="match status" value="1"/>
</dbReference>
<dbReference type="InterPro" id="IPR029058">
    <property type="entry name" value="AB_hydrolase_fold"/>
</dbReference>
<evidence type="ECO:0000313" key="3">
    <source>
        <dbReference type="EMBL" id="RNB85421.1"/>
    </source>
</evidence>
<dbReference type="PANTHER" id="PTHR43358">
    <property type="entry name" value="ALPHA/BETA-HYDROLASE"/>
    <property type="match status" value="1"/>
</dbReference>
<protein>
    <submittedName>
        <fullName evidence="3">Alpha/beta hydrolase</fullName>
    </submittedName>
</protein>
<dbReference type="Proteomes" id="UP000271031">
    <property type="component" value="Unassembled WGS sequence"/>
</dbReference>
<keyword evidence="1" id="KW-0812">Transmembrane</keyword>
<keyword evidence="1" id="KW-1133">Transmembrane helix</keyword>
<gene>
    <name evidence="3" type="ORF">EDM56_18630</name>
</gene>
<dbReference type="RefSeq" id="WP_122919426.1">
    <property type="nucleotide sequence ID" value="NZ_RHHQ01000014.1"/>
</dbReference>
<dbReference type="OrthoDB" id="9776685at2"/>
<dbReference type="InterPro" id="IPR052920">
    <property type="entry name" value="DNA-binding_regulatory"/>
</dbReference>
<feature type="domain" description="Xaa-Pro dipeptidyl-peptidase-like" evidence="2">
    <location>
        <begin position="83"/>
        <end position="197"/>
    </location>
</feature>
<name>A0A3M8DCV6_9BACL</name>
<dbReference type="GO" id="GO:0016787">
    <property type="term" value="F:hydrolase activity"/>
    <property type="evidence" value="ECO:0007669"/>
    <property type="project" value="UniProtKB-KW"/>
</dbReference>
<keyword evidence="3" id="KW-0378">Hydrolase</keyword>
<keyword evidence="1" id="KW-0472">Membrane</keyword>
<evidence type="ECO:0000256" key="1">
    <source>
        <dbReference type="SAM" id="Phobius"/>
    </source>
</evidence>
<organism evidence="3 4">
    <name type="scientific">Brevibacillus fluminis</name>
    <dbReference type="NCBI Taxonomy" id="511487"/>
    <lineage>
        <taxon>Bacteria</taxon>
        <taxon>Bacillati</taxon>
        <taxon>Bacillota</taxon>
        <taxon>Bacilli</taxon>
        <taxon>Bacillales</taxon>
        <taxon>Paenibacillaceae</taxon>
        <taxon>Brevibacillus</taxon>
    </lineage>
</organism>
<keyword evidence="4" id="KW-1185">Reference proteome</keyword>
<dbReference type="EMBL" id="RHHQ01000014">
    <property type="protein sequence ID" value="RNB85421.1"/>
    <property type="molecule type" value="Genomic_DNA"/>
</dbReference>
<evidence type="ECO:0000259" key="2">
    <source>
        <dbReference type="Pfam" id="PF02129"/>
    </source>
</evidence>
<dbReference type="InterPro" id="IPR000383">
    <property type="entry name" value="Xaa-Pro-like_dom"/>
</dbReference>
<feature type="transmembrane region" description="Helical" evidence="1">
    <location>
        <begin position="6"/>
        <end position="26"/>
    </location>
</feature>
<accession>A0A3M8DCV6</accession>
<proteinExistence type="predicted"/>
<dbReference type="PANTHER" id="PTHR43358:SF4">
    <property type="entry name" value="ALPHA_BETA HYDROLASE FOLD-1 DOMAIN-CONTAINING PROTEIN"/>
    <property type="match status" value="1"/>
</dbReference>